<name>A0AAD9IXC8_9ANNE</name>
<evidence type="ECO:0000313" key="1">
    <source>
        <dbReference type="EMBL" id="KAK2142035.1"/>
    </source>
</evidence>
<dbReference type="AlphaFoldDB" id="A0AAD9IXC8"/>
<feature type="non-terminal residue" evidence="1">
    <location>
        <position position="161"/>
    </location>
</feature>
<proteinExistence type="predicted"/>
<sequence>LYITFFKQLTSSKQNKLSTAPNSVLAYDKPCLEPYSRSSLLEISIMKCLVLLIFCVLVAVCTAASLPATHSPDKGVIQDPDYMAPCGELCMRRHGHRGHRMHHGAYEDRRLGSDSNRCPYYDMSLDEKIRFLEESLDYLPPDSYRYARHTRMLEELMNSDN</sequence>
<gene>
    <name evidence="1" type="ORF">LSH36_1002g02063</name>
</gene>
<keyword evidence="2" id="KW-1185">Reference proteome</keyword>
<evidence type="ECO:0000313" key="2">
    <source>
        <dbReference type="Proteomes" id="UP001208570"/>
    </source>
</evidence>
<accession>A0AAD9IXC8</accession>
<reference evidence="1" key="1">
    <citation type="journal article" date="2023" name="Mol. Biol. Evol.">
        <title>Third-Generation Sequencing Reveals the Adaptive Role of the Epigenome in Three Deep-Sea Polychaetes.</title>
        <authorList>
            <person name="Perez M."/>
            <person name="Aroh O."/>
            <person name="Sun Y."/>
            <person name="Lan Y."/>
            <person name="Juniper S.K."/>
            <person name="Young C.R."/>
            <person name="Angers B."/>
            <person name="Qian P.Y."/>
        </authorList>
    </citation>
    <scope>NUCLEOTIDE SEQUENCE</scope>
    <source>
        <strain evidence="1">P08H-3</strain>
    </source>
</reference>
<protein>
    <submittedName>
        <fullName evidence="1">Uncharacterized protein</fullName>
    </submittedName>
</protein>
<organism evidence="1 2">
    <name type="scientific">Paralvinella palmiformis</name>
    <dbReference type="NCBI Taxonomy" id="53620"/>
    <lineage>
        <taxon>Eukaryota</taxon>
        <taxon>Metazoa</taxon>
        <taxon>Spiralia</taxon>
        <taxon>Lophotrochozoa</taxon>
        <taxon>Annelida</taxon>
        <taxon>Polychaeta</taxon>
        <taxon>Sedentaria</taxon>
        <taxon>Canalipalpata</taxon>
        <taxon>Terebellida</taxon>
        <taxon>Terebelliformia</taxon>
        <taxon>Alvinellidae</taxon>
        <taxon>Paralvinella</taxon>
    </lineage>
</organism>
<dbReference type="EMBL" id="JAODUP010001002">
    <property type="protein sequence ID" value="KAK2142035.1"/>
    <property type="molecule type" value="Genomic_DNA"/>
</dbReference>
<dbReference type="Proteomes" id="UP001208570">
    <property type="component" value="Unassembled WGS sequence"/>
</dbReference>
<comment type="caution">
    <text evidence="1">The sequence shown here is derived from an EMBL/GenBank/DDBJ whole genome shotgun (WGS) entry which is preliminary data.</text>
</comment>